<name>A0A7C3KI30_9CYAN</name>
<dbReference type="PANTHER" id="PTHR35498:SF1">
    <property type="entry name" value="LOW PSII ACCUMULATION-LIKE PROTEIN"/>
    <property type="match status" value="1"/>
</dbReference>
<feature type="transmembrane region" description="Helical" evidence="1">
    <location>
        <begin position="69"/>
        <end position="85"/>
    </location>
</feature>
<dbReference type="PANTHER" id="PTHR35498">
    <property type="entry name" value="PROTEIN LOW PSII ACCUMULATION 1, CHLOROPLASTIC"/>
    <property type="match status" value="1"/>
</dbReference>
<gene>
    <name evidence="2" type="ORF">ENR64_18260</name>
</gene>
<evidence type="ECO:0000313" key="2">
    <source>
        <dbReference type="EMBL" id="HFM99662.1"/>
    </source>
</evidence>
<evidence type="ECO:0000256" key="1">
    <source>
        <dbReference type="SAM" id="Phobius"/>
    </source>
</evidence>
<comment type="caution">
    <text evidence="2">The sequence shown here is derived from an EMBL/GenBank/DDBJ whole genome shotgun (WGS) entry which is preliminary data.</text>
</comment>
<dbReference type="Pfam" id="PF11998">
    <property type="entry name" value="DUF3493"/>
    <property type="match status" value="1"/>
</dbReference>
<keyword evidence="1" id="KW-0812">Transmembrane</keyword>
<dbReference type="AlphaFoldDB" id="A0A7C3KI30"/>
<dbReference type="EMBL" id="DSRU01000260">
    <property type="protein sequence ID" value="HFM99662.1"/>
    <property type="molecule type" value="Genomic_DNA"/>
</dbReference>
<keyword evidence="1" id="KW-0472">Membrane</keyword>
<dbReference type="InterPro" id="IPR021883">
    <property type="entry name" value="LPA1-like"/>
</dbReference>
<feature type="transmembrane region" description="Helical" evidence="1">
    <location>
        <begin position="36"/>
        <end position="57"/>
    </location>
</feature>
<sequence length="106" mass="11806">MPDLPPNTSNPRNLDPEIYARLRAEAKAPYRGLRRFIYIGFGASGAIGGFVFLAKILAGQELSETVPNFALQVGVVALMVWLYRLENRVEQKEQANQTKQKRSANG</sequence>
<proteinExistence type="predicted"/>
<accession>A0A7C3KI30</accession>
<organism evidence="2">
    <name type="scientific">Oscillatoriales cyanobacterium SpSt-418</name>
    <dbReference type="NCBI Taxonomy" id="2282169"/>
    <lineage>
        <taxon>Bacteria</taxon>
        <taxon>Bacillati</taxon>
        <taxon>Cyanobacteriota</taxon>
        <taxon>Cyanophyceae</taxon>
        <taxon>Oscillatoriophycideae</taxon>
        <taxon>Oscillatoriales</taxon>
    </lineage>
</organism>
<keyword evidence="1" id="KW-1133">Transmembrane helix</keyword>
<reference evidence="2" key="1">
    <citation type="journal article" date="2020" name="mSystems">
        <title>Genome- and Community-Level Interaction Insights into Carbon Utilization and Element Cycling Functions of Hydrothermarchaeota in Hydrothermal Sediment.</title>
        <authorList>
            <person name="Zhou Z."/>
            <person name="Liu Y."/>
            <person name="Xu W."/>
            <person name="Pan J."/>
            <person name="Luo Z.H."/>
            <person name="Li M."/>
        </authorList>
    </citation>
    <scope>NUCLEOTIDE SEQUENCE [LARGE SCALE GENOMIC DNA]</scope>
    <source>
        <strain evidence="2">SpSt-418</strain>
    </source>
</reference>
<protein>
    <submittedName>
        <fullName evidence="2">DUF3493 domain-containing protein</fullName>
    </submittedName>
</protein>